<dbReference type="PROSITE" id="PS50043">
    <property type="entry name" value="HTH_LUXR_2"/>
    <property type="match status" value="1"/>
</dbReference>
<dbReference type="SUPFAM" id="SSF46894">
    <property type="entry name" value="C-terminal effector domain of the bipartite response regulators"/>
    <property type="match status" value="1"/>
</dbReference>
<organism evidence="5 6">
    <name type="scientific">Polynucleobacter arcticus</name>
    <dbReference type="NCBI Taxonomy" id="1743165"/>
    <lineage>
        <taxon>Bacteria</taxon>
        <taxon>Pseudomonadati</taxon>
        <taxon>Pseudomonadota</taxon>
        <taxon>Betaproteobacteria</taxon>
        <taxon>Burkholderiales</taxon>
        <taxon>Burkholderiaceae</taxon>
        <taxon>Polynucleobacter</taxon>
    </lineage>
</organism>
<dbReference type="InterPro" id="IPR016032">
    <property type="entry name" value="Sig_transdc_resp-reg_C-effctor"/>
</dbReference>
<dbReference type="SMART" id="SM00421">
    <property type="entry name" value="HTH_LUXR"/>
    <property type="match status" value="1"/>
</dbReference>
<dbReference type="GO" id="GO:0003677">
    <property type="term" value="F:DNA binding"/>
    <property type="evidence" value="ECO:0007669"/>
    <property type="project" value="UniProtKB-KW"/>
</dbReference>
<dbReference type="AlphaFoldDB" id="A0A6M9PMF6"/>
<dbReference type="RefSeq" id="WP_173959875.1">
    <property type="nucleotide sequence ID" value="NZ_CP028940.1"/>
</dbReference>
<accession>A0A6M9PMF6</accession>
<proteinExistence type="predicted"/>
<protein>
    <recommendedName>
        <fullName evidence="4">HTH luxR-type domain-containing protein</fullName>
    </recommendedName>
</protein>
<name>A0A6M9PMF6_9BURK</name>
<keyword evidence="1" id="KW-0805">Transcription regulation</keyword>
<dbReference type="InterPro" id="IPR000792">
    <property type="entry name" value="Tscrpt_reg_LuxR_C"/>
</dbReference>
<dbReference type="PANTHER" id="PTHR44688:SF16">
    <property type="entry name" value="DNA-BINDING TRANSCRIPTIONAL ACTIVATOR DEVR_DOSR"/>
    <property type="match status" value="1"/>
</dbReference>
<keyword evidence="3" id="KW-0804">Transcription</keyword>
<reference evidence="5 6" key="1">
    <citation type="submission" date="2018-04" db="EMBL/GenBank/DDBJ databases">
        <title>Polynucleobacter sp. UK-Long2-W17 genome.</title>
        <authorList>
            <person name="Hahn M.W."/>
        </authorList>
    </citation>
    <scope>NUCLEOTIDE SEQUENCE [LARGE SCALE GENOMIC DNA]</scope>
    <source>
        <strain evidence="5 6">UK-Long2-W17</strain>
    </source>
</reference>
<dbReference type="Pfam" id="PF00196">
    <property type="entry name" value="GerE"/>
    <property type="match status" value="1"/>
</dbReference>
<dbReference type="KEGG" id="pard:DN92_03090"/>
<dbReference type="Gene3D" id="1.10.10.10">
    <property type="entry name" value="Winged helix-like DNA-binding domain superfamily/Winged helix DNA-binding domain"/>
    <property type="match status" value="1"/>
</dbReference>
<evidence type="ECO:0000256" key="1">
    <source>
        <dbReference type="ARBA" id="ARBA00023015"/>
    </source>
</evidence>
<evidence type="ECO:0000259" key="4">
    <source>
        <dbReference type="PROSITE" id="PS50043"/>
    </source>
</evidence>
<dbReference type="Gene3D" id="3.40.50.2300">
    <property type="match status" value="1"/>
</dbReference>
<evidence type="ECO:0000256" key="2">
    <source>
        <dbReference type="ARBA" id="ARBA00023125"/>
    </source>
</evidence>
<dbReference type="GO" id="GO:0006355">
    <property type="term" value="P:regulation of DNA-templated transcription"/>
    <property type="evidence" value="ECO:0007669"/>
    <property type="project" value="InterPro"/>
</dbReference>
<sequence length="270" mass="31310">MLMNANHSDKEIDLASNKNILVLGINKVYFSLLSIYLKNYLSAELVYASYDEFRIHPEKECFKNADLIIFEFDQNETDLVANLISMYKKNFLVFFKERHIEAINHWIELGVKGFFNENRSLDHLLEAVATVQSGKYYISHEDSEIVFKNLEARTTKFKQSLSLMTAINTLTKKEVAVVHAIASNEGSLLKNVSEKMFLSDHTLRNHLQSIYKKLNIRNRIDLYIFYQKNEAIFTEIIASNALSKSEKLRNVQSRFSSEPNRYSEKLSAQS</sequence>
<keyword evidence="6" id="KW-1185">Reference proteome</keyword>
<evidence type="ECO:0000313" key="6">
    <source>
        <dbReference type="Proteomes" id="UP000501090"/>
    </source>
</evidence>
<feature type="domain" description="HTH luxR-type" evidence="4">
    <location>
        <begin position="163"/>
        <end position="230"/>
    </location>
</feature>
<dbReference type="InterPro" id="IPR036388">
    <property type="entry name" value="WH-like_DNA-bd_sf"/>
</dbReference>
<dbReference type="Proteomes" id="UP000501090">
    <property type="component" value="Chromosome"/>
</dbReference>
<evidence type="ECO:0000313" key="5">
    <source>
        <dbReference type="EMBL" id="QKM60105.1"/>
    </source>
</evidence>
<dbReference type="EMBL" id="CP028940">
    <property type="protein sequence ID" value="QKM60105.1"/>
    <property type="molecule type" value="Genomic_DNA"/>
</dbReference>
<keyword evidence="2" id="KW-0238">DNA-binding</keyword>
<evidence type="ECO:0000256" key="3">
    <source>
        <dbReference type="ARBA" id="ARBA00023163"/>
    </source>
</evidence>
<dbReference type="PANTHER" id="PTHR44688">
    <property type="entry name" value="DNA-BINDING TRANSCRIPTIONAL ACTIVATOR DEVR_DOSR"/>
    <property type="match status" value="1"/>
</dbReference>
<gene>
    <name evidence="5" type="ORF">DN92_03090</name>
</gene>